<organism evidence="2">
    <name type="scientific">Guillardia theta</name>
    <name type="common">Cryptophyte</name>
    <name type="synonym">Cryptomonas phi</name>
    <dbReference type="NCBI Taxonomy" id="55529"/>
    <lineage>
        <taxon>Eukaryota</taxon>
        <taxon>Cryptophyceae</taxon>
        <taxon>Pyrenomonadales</taxon>
        <taxon>Geminigeraceae</taxon>
        <taxon>Guillardia</taxon>
    </lineage>
</organism>
<dbReference type="AlphaFoldDB" id="A0A7S4KT96"/>
<feature type="compositionally biased region" description="Low complexity" evidence="1">
    <location>
        <begin position="77"/>
        <end position="90"/>
    </location>
</feature>
<protein>
    <submittedName>
        <fullName evidence="2">Uncharacterized protein</fullName>
    </submittedName>
</protein>
<feature type="compositionally biased region" description="Basic and acidic residues" evidence="1">
    <location>
        <begin position="1"/>
        <end position="19"/>
    </location>
</feature>
<sequence>MSEEPNRPRDGEDGQRRDDSDSESASSSNLLRSDSFSREQFQNESAVSMNAVTNSYFFEELSRSLGRQRAAVWYQNSSAQSRSVSSSPKSGDGPGHAGQVNPGLSPSHSPRLFPQPSANSPLIRNLISRKLKKMNKSTEAKQAANLNSIHEKEHGMSDSSPAQIAQSIEKISLDKSEGSDDRMGAKSSSDSNT</sequence>
<evidence type="ECO:0000313" key="2">
    <source>
        <dbReference type="EMBL" id="CAE2304939.1"/>
    </source>
</evidence>
<feature type="region of interest" description="Disordered" evidence="1">
    <location>
        <begin position="1"/>
        <end position="44"/>
    </location>
</feature>
<feature type="compositionally biased region" description="Polar residues" evidence="1">
    <location>
        <begin position="157"/>
        <end position="166"/>
    </location>
</feature>
<feature type="compositionally biased region" description="Low complexity" evidence="1">
    <location>
        <begin position="23"/>
        <end position="34"/>
    </location>
</feature>
<reference evidence="2" key="1">
    <citation type="submission" date="2021-01" db="EMBL/GenBank/DDBJ databases">
        <authorList>
            <person name="Corre E."/>
            <person name="Pelletier E."/>
            <person name="Niang G."/>
            <person name="Scheremetjew M."/>
            <person name="Finn R."/>
            <person name="Kale V."/>
            <person name="Holt S."/>
            <person name="Cochrane G."/>
            <person name="Meng A."/>
            <person name="Brown T."/>
            <person name="Cohen L."/>
        </authorList>
    </citation>
    <scope>NUCLEOTIDE SEQUENCE</scope>
    <source>
        <strain evidence="2">CCMP 2712</strain>
    </source>
</reference>
<accession>A0A7S4KT96</accession>
<feature type="region of interest" description="Disordered" evidence="1">
    <location>
        <begin position="75"/>
        <end position="193"/>
    </location>
</feature>
<proteinExistence type="predicted"/>
<name>A0A7S4KT96_GUITH</name>
<evidence type="ECO:0000256" key="1">
    <source>
        <dbReference type="SAM" id="MobiDB-lite"/>
    </source>
</evidence>
<dbReference type="EMBL" id="HBKN01023009">
    <property type="protein sequence ID" value="CAE2304939.1"/>
    <property type="molecule type" value="Transcribed_RNA"/>
</dbReference>
<gene>
    <name evidence="2" type="ORF">GTHE00462_LOCUS18067</name>
</gene>
<feature type="compositionally biased region" description="Basic and acidic residues" evidence="1">
    <location>
        <begin position="171"/>
        <end position="184"/>
    </location>
</feature>